<dbReference type="PROSITE" id="PS00232">
    <property type="entry name" value="CADHERIN_1"/>
    <property type="match status" value="8"/>
</dbReference>
<feature type="domain" description="EGF-like" evidence="17">
    <location>
        <begin position="3905"/>
        <end position="3941"/>
    </location>
</feature>
<keyword evidence="7" id="KW-0130">Cell adhesion</keyword>
<dbReference type="GO" id="GO:0048513">
    <property type="term" value="P:animal organ development"/>
    <property type="evidence" value="ECO:0007669"/>
    <property type="project" value="UniProtKB-ARBA"/>
</dbReference>
<dbReference type="FunFam" id="2.60.40.60:FF:000116">
    <property type="entry name" value="Dachsous cadherin-related 2"/>
    <property type="match status" value="1"/>
</dbReference>
<keyword evidence="11" id="KW-0325">Glycoprotein</keyword>
<dbReference type="InterPro" id="IPR001881">
    <property type="entry name" value="EGF-like_Ca-bd_dom"/>
</dbReference>
<protein>
    <submittedName>
        <fullName evidence="20">Cadherin domain-containing protein</fullName>
    </submittedName>
</protein>
<dbReference type="FunFam" id="2.60.40.60:FF:000039">
    <property type="entry name" value="FAT atypical cadherin 3"/>
    <property type="match status" value="1"/>
</dbReference>
<dbReference type="PROSITE" id="PS50026">
    <property type="entry name" value="EGF_3"/>
    <property type="match status" value="4"/>
</dbReference>
<dbReference type="CDD" id="cd00110">
    <property type="entry name" value="LamG"/>
    <property type="match status" value="1"/>
</dbReference>
<keyword evidence="6 12" id="KW-0106">Calcium</keyword>
<dbReference type="InterPro" id="IPR001791">
    <property type="entry name" value="Laminin_G"/>
</dbReference>
<feature type="disulfide bond" evidence="13">
    <location>
        <begin position="3641"/>
        <end position="3658"/>
    </location>
</feature>
<dbReference type="GO" id="GO:0048589">
    <property type="term" value="P:developmental growth"/>
    <property type="evidence" value="ECO:0007669"/>
    <property type="project" value="UniProtKB-ARBA"/>
</dbReference>
<evidence type="ECO:0000256" key="4">
    <source>
        <dbReference type="ARBA" id="ARBA00022729"/>
    </source>
</evidence>
<dbReference type="PROSITE" id="PS50268">
    <property type="entry name" value="CADHERIN_2"/>
    <property type="match status" value="29"/>
</dbReference>
<dbReference type="Pfam" id="PF00008">
    <property type="entry name" value="EGF"/>
    <property type="match status" value="1"/>
</dbReference>
<evidence type="ECO:0000256" key="10">
    <source>
        <dbReference type="ARBA" id="ARBA00023157"/>
    </source>
</evidence>
<dbReference type="Pfam" id="PF00028">
    <property type="entry name" value="Cadherin"/>
    <property type="match status" value="17"/>
</dbReference>
<name>A0A5S6QGH5_TRIMR</name>
<feature type="domain" description="Cadherin" evidence="18">
    <location>
        <begin position="1151"/>
        <end position="1250"/>
    </location>
</feature>
<dbReference type="SUPFAM" id="SSF49899">
    <property type="entry name" value="Concanavalin A-like lectins/glucanases"/>
    <property type="match status" value="1"/>
</dbReference>
<reference evidence="20" key="1">
    <citation type="submission" date="2019-12" db="UniProtKB">
        <authorList>
            <consortium name="WormBaseParasite"/>
        </authorList>
    </citation>
    <scope>IDENTIFICATION</scope>
</reference>
<dbReference type="FunFam" id="2.60.40.60:FF:000080">
    <property type="entry name" value="FAT atypical cadherin 1"/>
    <property type="match status" value="1"/>
</dbReference>
<dbReference type="InterPro" id="IPR013320">
    <property type="entry name" value="ConA-like_dom_sf"/>
</dbReference>
<feature type="disulfide bond" evidence="13">
    <location>
        <begin position="3660"/>
        <end position="3669"/>
    </location>
</feature>
<dbReference type="FunFam" id="2.60.40.60:FF:000015">
    <property type="entry name" value="FAT atypical cadherin 1"/>
    <property type="match status" value="1"/>
</dbReference>
<feature type="domain" description="Cadherin" evidence="18">
    <location>
        <begin position="2620"/>
        <end position="2681"/>
    </location>
</feature>
<sequence>MRSASAKSFLPWYSRLSRPKAEAAERQLSLHPTCLNMRALTLTVIAFSLLSKCDSNQKPFDYEFAFTKTSYLANILENRLKGTLVRPTSKMGIYLCKGCLGPVRYKIISGDPGGIFKVDSYQVGNFAYLRIRVKKWTDVNLNREVTPQIVLKVQAKITGPKRESTAEVVVKVGDMNDSPPIFPSSPKPVVVSDDLAPFSSIAKVHATDADEGLNGEVYYYLQEKNSFFSVHHVTGVISTVRPISNLAGKTVTLVIAGEDRSSLLFPKEKSIVPPNAVTVDIVVKRAFRPSPVVRCHHVSGGCRQDKLVCATCNLESPTMHPYSKYFSATLSGPKAEHFAVVGNGSTQLEILLNDPRAPYGAHNFSLRMRRRSDGLLIASNVSLTVAAHCPPFQSDTFHLNFTAKESFPLYSVLGAVGPRELVNAGLFHWSIRDGEPWAVGESSGLLFLRGSLGSKRHFSFPVVAHSPVCGQKFTFNVDVFVQRENSRSPEFVLPPVCLFSYLSPEMAAQTDLCTLQVRDNDTNLPANLTYSVVVGKNSDLFRIDETSGKLQLAKSIRSYSPNSTFEVRIRVSDDGYPCPKYSDLIIHFGHQPKVLLLNPEQVSYELLEKAPNDHAPVFLHTPFPSLNIFENATVGKEVFRFEAVDFDLGFSGLLRYSIEAGNEDGRWSIDVDTGVLTIHRPLDREEVSEYELAIVATDLGESAKKATASLFIKILDSNDNKPIFEKFTYYASIPEDVRIGHKVVQVTANDADLGINAIVSYRMVTATRSFGINADDGTIYTLQRLDREDVDRYELVVQAVDKGWPSLSSFALLIVDVEDRNDNSPRCLQQFQRVELWEDVPPYFLFTCVGAYDPDEGVNAMLHYELPANASAEPFDIDSETGCLRTVGALDFFKHPVHNLKVHVADRGDPSMSAQCEVEVAVLYVNRNRFPPEFDFFVQEASIYENEHPGTIVTTLKARDPDTGRSDEVVFSVVGGDGIDAFMVDQRGVVRSRRSLDRELTASYWLTIEARDQQPVPLASKVDLFIVVKDRNDNAPVPSRPVYSTRVLENCSARTVILELNATDADESSYPLTYAIKKGDAQSLFSIDATTGTLLSTERKIDREANDVHHLEVEITDSGVPPLSSTVSVLVEIMDENDHKPQFLSLDVYDVPACSKEGQYLCRISAFDEDAGPNGTVRYSVSSGDGDVATVRIDELTGDLFCLKPVPAASVVHIVVDASDMGTPPFSSNAAVTLKFVALPVRSANSAPVLAEPHIFLMVDKYEKLGTFLTRIKASDPDDDRLWFYLKDDRSCYIALAVDSGQIYLIKHLDEPTYNISYSVTDGIDTVEGMITLNYNNEKYRRPVLDRENYFVQVSENLTVDSVVLSMRGSVHPSDTDTIRYSLVNSFDGSSKFTVDAITGDLLLAEPLDVGISKRYVLMIEARKYNMKTYAFIHVEVISANNHAPRFAQRSYEVEVPQSTPIGHPIIHLLAYDVDMSSKGLLTYTLSSDEEASMFEIHPATGMVSTTRDLHSVASEHFLTVTVTDKGNPPLTDTATLRISISADAGAFARFPSKIRHVQLDERTPIGSPVLAMQAQGNGYVHYSLNDSSETFEVNALTGCVTIKSPLDASRQKYFEMQLIARSVLDREDIATIIVTVNPTAIRSLRFGKSVYYGYVRENSPIRTVVKNEEGEPLLLSAHGPGSDPKVRCSFRIVEPWTKELFVVDQFTGAVFVAGHLDHEKFPQVVFHASATDVSDSGMHSRFPAAVVIQVEGSNDNPPKFSKNLFKTVVRMPTASGVLALRLSAVDPDGDNLRFSLLSDGNGTFKIDDATGEITIAKADVSTGSYTLTALVSDGSHNDQTNVQIHVLPAPSDYMKCSKGLYRASVTENSRIPESLLLVELDKRPRSTINFVLLNGHPYFIVNPNTGLISFTGIPVDHEAQSNVTLIVQVVSLEDGHPLAQCVVIVEVKDVNDYPPVFLNSPYSFGVGRHLGAGYKVGVVEAIDMDAGKNAAISYNAAELNSPDSPFILNSTNGVISLRKAAADYGGLSQVNFTVTAYDHGIPSLSTSTMVTVTFLDKGTFRFSSPSYSISIPEGAAMLNKTALRLNVANGLSNLHFTIVGGNDDQYFAVDEGLGELRAQKVLDRETQSNFTLIVQARDESMNLADTAAVYVDVSDVNDNPPVFSRSVYSVLVAEDSHRGSLLATLTATDADVGDNAKLSYRIRRVVPTADHLFRIDPFNGSLVLAGPLDFDLVQAYRVEVECSDSGLPELVALAVVEVSVEDVNNKAPFFESSTYTLVVPSDLPTGKILGTYIAQDADIVSRGKLKYTLNGDAAGELFSLDPIEAVLTVSHSLNGKHPSNYKLQLVVDDGLFSTTCDLLVQVVPPRETRPAYRERVVEISVPESAMVGTPLASAKLTSAVSVVYESLLGDLAWFLVDPDAGLIALKKPLDHEVAEKHSLIVGAKTAEGIVSVVHIVVNVLNQNDHRPMFVATEYEVTVSVDDLPGTALLQLLAVDKDPSDKVEYSFKTGRRFKETTSYFEIDPTSGVVRLRKNLSNFAGTTLKFSVLATDSGNPPLSDEAVVTVYVSPDVARRRSIPDALAVDMRVSEEADVGTPFGRIRFDPFSNLVVKIVKPADKYVDRVVHVAPNGTVSVAEPLDRELRSHFWFYVSFHKDFGNEPWMSMVLVSVTVQDVNDHAPNFGGESLKLAVAEDSPVGYRIVRLQATDPDEGEAGVVSYNLSGSNLPFKISGNWLVTKERLDAETVDFYRFIVVAKDAGSPARNSTLSVDIHVLGVNDKAPVFERKSYQFDVDERASIDDLIGTIQAIDLDKSSSKDRLSYFIIRGNALRMFNLVRLNGSEAYGILLAQPLHRGNWSHFDLSVLVSDGLLSDVTSVRVNVVKSKLADCQCEKEIAHLTLDEDTPLGEAVFNFTWPVNRLSAIEGSGKFKFSNGSIVLADHLDHEVNSRHYFHAFYKDCTTAHTCFTSFVVTVNDVNDNQPLFTHQEYVVSVVEHENSSYPKFLTRVHAVDQDFGAAGVVTYSMVGDDWKELFSLNSTTGDLFLLKPLDREQEANYTLPVQARDNGVQPLFSNALIRVAVLDINDNPPVFTQHQYHGRVPENANDGTEAVRVQAFSIDEGVNAEVRYSLLPSSLGSVPFTVDEATGSVRVSGSLDAAKQSEYQFSVQAIDKGTPPLSSKTSVLVEIIDVNDHSPIFTENTYRAEVVENTAAGAMLLHCAAIDQDAGQNGRVGYRLLSSQQSVHDHFNVTDLGWLILKRPLDREKIAFLEFKVEAFDFGLPSRSAFATVHVTVLDANDNPPMLDKCNDTVYIRRPVTAGTIVHSFVVTDLDDHETTGGFHYELKGDASSMFEISPAAVLKVSTPNLTNSQYLLTIRVNDGVHSTECHMDIRFVEGSVHPPVVHGYKTELWTYMDEFAGGLIGQTPPLLSDTVTMDVDDGQLMAAAGLPAGEYTLTVSVSDGKFTSDSVIELEVQTITYEMLRSAVSVRLVGVDIEKLLENGLKRFQRSISKHVGVRPRYVHVFSLDRSQSDSLEMFITFQKSKMEFYNPVFVRDRLEKSMKEVALSIGAREARILPDRCSSNPCVNGQCKELVVIDETGVSSVLSTSFGFITPRAVRSLVCHCPVGFEGNRCEKVVNVCSSSPCSRHTICVPDETPSGYHCECLPGRHGKDCSESCQDSNCSEPAVSFLGTSYVWYPFEQSLEAFMNLTLQFKTSAHFGSLLFSKGRTDYQVLELRDGFVQYRFDLGSGQTIVRSELFTADNLWHTVRVVRRQRQVTVRVDNASSKMDAFGSSTVLNLNRGSFICLGGEVAYGPLDANGAVKNGFVGCMHSLTLNGNAYPILTASSNVRLVNIRRHCSDGHRVQEISQVADPCSETSCLNGGRCSHGPAGNFVCACSYPYFGKRCENMQSLCHSQPCLNGGVCEVVAGNVYCTCPEGFSGSICEERLRDGSECSQHQCANGGTCVGKADGTYFCNCTAAWTGVLCDVPADMTIPNMFDGRIGITITELATVLIVLLTLAGFGIALFLICKRRRRLMYEKVRVKRARNEEILLDQPYLSNNMSIFPGGNGPPPLPPRFRSFQSQRQKRPSNFDSGKLVHLPMAQVRPLSFIDRPDSPVCCPLQAAVNYGSAAEELEQMGQTSDKDEAEDWKSALNKMDVDSLNKLKKLAGLEDDEQEPSSGANGGVESKAEGNSTGRTNGEGSTSFLWDYSDWTSTMGNTGYPTFGRFTDTNTDDESGAVPRVICRLDDTDYEYAMDSCSDHDDSPCSSLVKK</sequence>
<dbReference type="GO" id="GO:0005911">
    <property type="term" value="C:cell-cell junction"/>
    <property type="evidence" value="ECO:0007669"/>
    <property type="project" value="TreeGrafter"/>
</dbReference>
<comment type="subcellular location">
    <subcellularLocation>
        <location evidence="1">Membrane</location>
        <topology evidence="1">Single-pass membrane protein</topology>
    </subcellularLocation>
</comment>
<dbReference type="InterPro" id="IPR002126">
    <property type="entry name" value="Cadherin-like_dom"/>
</dbReference>
<dbReference type="Pfam" id="PF02210">
    <property type="entry name" value="Laminin_G_2"/>
    <property type="match status" value="1"/>
</dbReference>
<evidence type="ECO:0000256" key="1">
    <source>
        <dbReference type="ARBA" id="ARBA00004167"/>
    </source>
</evidence>
<dbReference type="PRINTS" id="PR00205">
    <property type="entry name" value="CADHERIN"/>
</dbReference>
<feature type="domain" description="Cadherin" evidence="18">
    <location>
        <begin position="2982"/>
        <end position="3088"/>
    </location>
</feature>
<dbReference type="SMART" id="SM00112">
    <property type="entry name" value="CA"/>
    <property type="match status" value="29"/>
</dbReference>
<dbReference type="InterPro" id="IPR000742">
    <property type="entry name" value="EGF"/>
</dbReference>
<feature type="domain" description="Cadherin" evidence="18">
    <location>
        <begin position="935"/>
        <end position="1038"/>
    </location>
</feature>
<dbReference type="SMART" id="SM00282">
    <property type="entry name" value="LamG"/>
    <property type="match status" value="1"/>
</dbReference>
<evidence type="ECO:0000256" key="5">
    <source>
        <dbReference type="ARBA" id="ARBA00022737"/>
    </source>
</evidence>
<evidence type="ECO:0000259" key="16">
    <source>
        <dbReference type="PROSITE" id="PS50025"/>
    </source>
</evidence>
<dbReference type="GO" id="GO:0007163">
    <property type="term" value="P:establishment or maintenance of cell polarity"/>
    <property type="evidence" value="ECO:0007669"/>
    <property type="project" value="UniProtKB-ARBA"/>
</dbReference>
<feature type="transmembrane region" description="Helical" evidence="15">
    <location>
        <begin position="4005"/>
        <end position="4026"/>
    </location>
</feature>
<feature type="domain" description="Cadherin" evidence="18">
    <location>
        <begin position="1448"/>
        <end position="1554"/>
    </location>
</feature>
<feature type="domain" description="Cadherin" evidence="18">
    <location>
        <begin position="1266"/>
        <end position="1345"/>
    </location>
</feature>
<dbReference type="Proteomes" id="UP000046395">
    <property type="component" value="Unassembled WGS sequence"/>
</dbReference>
<feature type="domain" description="Cadherin" evidence="18">
    <location>
        <begin position="2064"/>
        <end position="2164"/>
    </location>
</feature>
<feature type="disulfide bond" evidence="13">
    <location>
        <begin position="3973"/>
        <end position="3982"/>
    </location>
</feature>
<feature type="domain" description="Cadherin" evidence="18">
    <location>
        <begin position="828"/>
        <end position="934"/>
    </location>
</feature>
<evidence type="ECO:0000256" key="6">
    <source>
        <dbReference type="ARBA" id="ARBA00022837"/>
    </source>
</evidence>
<dbReference type="FunFam" id="2.60.40.60:FF:000020">
    <property type="entry name" value="Dachsous cadherin-related 1b"/>
    <property type="match status" value="3"/>
</dbReference>
<dbReference type="CDD" id="cd00054">
    <property type="entry name" value="EGF_CA"/>
    <property type="match status" value="1"/>
</dbReference>
<feature type="domain" description="Cadherin" evidence="18">
    <location>
        <begin position="3195"/>
        <end position="3300"/>
    </location>
</feature>
<feature type="domain" description="Cadherin" evidence="18">
    <location>
        <begin position="3089"/>
        <end position="3194"/>
    </location>
</feature>
<dbReference type="PANTHER" id="PTHR24025">
    <property type="entry name" value="DESMOGLEIN FAMILY MEMBER"/>
    <property type="match status" value="1"/>
</dbReference>
<evidence type="ECO:0000256" key="7">
    <source>
        <dbReference type="ARBA" id="ARBA00022889"/>
    </source>
</evidence>
<feature type="domain" description="Cadherin" evidence="18">
    <location>
        <begin position="2374"/>
        <end position="2470"/>
    </location>
</feature>
<feature type="domain" description="Laminin G" evidence="16">
    <location>
        <begin position="3680"/>
        <end position="3854"/>
    </location>
</feature>
<keyword evidence="10 13" id="KW-1015">Disulfide bond</keyword>
<feature type="domain" description="Cadherin" evidence="18">
    <location>
        <begin position="1959"/>
        <end position="2068"/>
    </location>
</feature>
<organism evidence="19 20">
    <name type="scientific">Trichuris muris</name>
    <name type="common">Mouse whipworm</name>
    <dbReference type="NCBI Taxonomy" id="70415"/>
    <lineage>
        <taxon>Eukaryota</taxon>
        <taxon>Metazoa</taxon>
        <taxon>Ecdysozoa</taxon>
        <taxon>Nematoda</taxon>
        <taxon>Enoplea</taxon>
        <taxon>Dorylaimia</taxon>
        <taxon>Trichinellida</taxon>
        <taxon>Trichuridae</taxon>
        <taxon>Trichuris</taxon>
    </lineage>
</organism>
<feature type="domain" description="Cadherin" evidence="18">
    <location>
        <begin position="3316"/>
        <end position="3399"/>
    </location>
</feature>
<feature type="domain" description="Cadherin" evidence="18">
    <location>
        <begin position="1858"/>
        <end position="1958"/>
    </location>
</feature>
<feature type="disulfide bond" evidence="13">
    <location>
        <begin position="3893"/>
        <end position="3902"/>
    </location>
</feature>
<dbReference type="InterPro" id="IPR015919">
    <property type="entry name" value="Cadherin-like_sf"/>
</dbReference>
<dbReference type="GO" id="GO:0005886">
    <property type="term" value="C:plasma membrane"/>
    <property type="evidence" value="ECO:0007669"/>
    <property type="project" value="InterPro"/>
</dbReference>
<keyword evidence="4" id="KW-0732">Signal</keyword>
<feature type="domain" description="Cadherin" evidence="18">
    <location>
        <begin position="183"/>
        <end position="293"/>
    </location>
</feature>
<dbReference type="WBParaSite" id="TMUE_2000006313.1">
    <property type="protein sequence ID" value="TMUE_2000006313.1"/>
    <property type="gene ID" value="WBGene00299555"/>
</dbReference>
<feature type="compositionally biased region" description="Polar residues" evidence="14">
    <location>
        <begin position="4187"/>
        <end position="4197"/>
    </location>
</feature>
<dbReference type="FunFam" id="2.60.40.60:FF:000094">
    <property type="entry name" value="protocadherin gamma-C4 isoform X2"/>
    <property type="match status" value="1"/>
</dbReference>
<dbReference type="SMART" id="SM00181">
    <property type="entry name" value="EGF"/>
    <property type="match status" value="5"/>
</dbReference>
<dbReference type="CDD" id="cd11304">
    <property type="entry name" value="Cadherin_repeat"/>
    <property type="match status" value="27"/>
</dbReference>
<dbReference type="Gene3D" id="2.60.40.60">
    <property type="entry name" value="Cadherins"/>
    <property type="match status" value="30"/>
</dbReference>
<evidence type="ECO:0000256" key="9">
    <source>
        <dbReference type="ARBA" id="ARBA00023136"/>
    </source>
</evidence>
<keyword evidence="9 15" id="KW-0472">Membrane</keyword>
<evidence type="ECO:0000256" key="11">
    <source>
        <dbReference type="ARBA" id="ARBA00023180"/>
    </source>
</evidence>
<feature type="domain" description="Cadherin" evidence="18">
    <location>
        <begin position="2783"/>
        <end position="2981"/>
    </location>
</feature>
<feature type="domain" description="Cadherin" evidence="18">
    <location>
        <begin position="1039"/>
        <end position="1143"/>
    </location>
</feature>
<dbReference type="FunFam" id="2.60.40.60:FF:000037">
    <property type="entry name" value="FAT atypical cadherin 1"/>
    <property type="match status" value="1"/>
</dbReference>
<keyword evidence="19" id="KW-1185">Reference proteome</keyword>
<dbReference type="PROSITE" id="PS50025">
    <property type="entry name" value="LAM_G_DOMAIN"/>
    <property type="match status" value="1"/>
</dbReference>
<evidence type="ECO:0000259" key="17">
    <source>
        <dbReference type="PROSITE" id="PS50026"/>
    </source>
</evidence>
<feature type="domain" description="EGF-like" evidence="17">
    <location>
        <begin position="3946"/>
        <end position="3983"/>
    </location>
</feature>
<evidence type="ECO:0000256" key="14">
    <source>
        <dbReference type="SAM" id="MobiDB-lite"/>
    </source>
</evidence>
<feature type="domain" description="EGF-like" evidence="17">
    <location>
        <begin position="3632"/>
        <end position="3670"/>
    </location>
</feature>
<dbReference type="PROSITE" id="PS00022">
    <property type="entry name" value="EGF_1"/>
    <property type="match status" value="4"/>
</dbReference>
<accession>A0A5S6QGH5</accession>
<feature type="domain" description="Cadherin" evidence="18">
    <location>
        <begin position="2272"/>
        <end position="2373"/>
    </location>
</feature>
<feature type="domain" description="Cadherin" evidence="18">
    <location>
        <begin position="2165"/>
        <end position="2271"/>
    </location>
</feature>
<evidence type="ECO:0000256" key="12">
    <source>
        <dbReference type="PROSITE-ProRule" id="PRU00043"/>
    </source>
</evidence>
<dbReference type="InterPro" id="IPR050971">
    <property type="entry name" value="Cadherin-domain_protein"/>
</dbReference>
<evidence type="ECO:0000313" key="20">
    <source>
        <dbReference type="WBParaSite" id="TMUE_2000006313.1"/>
    </source>
</evidence>
<proteinExistence type="predicted"/>
<dbReference type="Gene3D" id="2.60.120.200">
    <property type="match status" value="1"/>
</dbReference>
<dbReference type="InterPro" id="IPR020894">
    <property type="entry name" value="Cadherin_CS"/>
</dbReference>
<feature type="domain" description="Cadherin" evidence="18">
    <location>
        <begin position="620"/>
        <end position="724"/>
    </location>
</feature>
<feature type="region of interest" description="Disordered" evidence="14">
    <location>
        <begin position="4165"/>
        <end position="4197"/>
    </location>
</feature>
<dbReference type="FunFam" id="2.60.40.60:FF:000104">
    <property type="entry name" value="cadherin-23 isoform X1"/>
    <property type="match status" value="1"/>
</dbReference>
<evidence type="ECO:0000256" key="15">
    <source>
        <dbReference type="SAM" id="Phobius"/>
    </source>
</evidence>
<feature type="domain" description="Cadherin" evidence="18">
    <location>
        <begin position="2682"/>
        <end position="2782"/>
    </location>
</feature>
<dbReference type="SUPFAM" id="SSF49313">
    <property type="entry name" value="Cadherin-like"/>
    <property type="match status" value="28"/>
</dbReference>
<evidence type="ECO:0000256" key="2">
    <source>
        <dbReference type="ARBA" id="ARBA00022536"/>
    </source>
</evidence>
<evidence type="ECO:0000256" key="13">
    <source>
        <dbReference type="PROSITE-ProRule" id="PRU00076"/>
    </source>
</evidence>
<dbReference type="GO" id="GO:0005509">
    <property type="term" value="F:calcium ion binding"/>
    <property type="evidence" value="ECO:0007669"/>
    <property type="project" value="UniProtKB-UniRule"/>
</dbReference>
<evidence type="ECO:0000259" key="18">
    <source>
        <dbReference type="PROSITE" id="PS50268"/>
    </source>
</evidence>
<evidence type="ECO:0000256" key="8">
    <source>
        <dbReference type="ARBA" id="ARBA00022989"/>
    </source>
</evidence>
<keyword evidence="5" id="KW-0677">Repeat</keyword>
<keyword evidence="8 15" id="KW-1133">Transmembrane helix</keyword>
<evidence type="ECO:0000313" key="19">
    <source>
        <dbReference type="Proteomes" id="UP000046395"/>
    </source>
</evidence>
<dbReference type="SMART" id="SM00179">
    <property type="entry name" value="EGF_CA"/>
    <property type="match status" value="4"/>
</dbReference>
<feature type="domain" description="Cadherin" evidence="18">
    <location>
        <begin position="67"/>
        <end position="182"/>
    </location>
</feature>
<dbReference type="PANTHER" id="PTHR24025:SF31">
    <property type="entry name" value="NEURAL-CADHERIN"/>
    <property type="match status" value="1"/>
</dbReference>
<dbReference type="FunFam" id="2.60.40.60:FF:000092">
    <property type="entry name" value="Protocadherin 8"/>
    <property type="match status" value="1"/>
</dbReference>
<keyword evidence="3 15" id="KW-0812">Transmembrane</keyword>
<feature type="domain" description="Cadherin" evidence="18">
    <location>
        <begin position="514"/>
        <end position="618"/>
    </location>
</feature>
<feature type="domain" description="EGF-like" evidence="17">
    <location>
        <begin position="3866"/>
        <end position="3903"/>
    </location>
</feature>
<dbReference type="STRING" id="70415.A0A5S6QGH5"/>
<feature type="domain" description="Cadherin" evidence="18">
    <location>
        <begin position="1346"/>
        <end position="1447"/>
    </location>
</feature>
<feature type="domain" description="Cadherin" evidence="18">
    <location>
        <begin position="725"/>
        <end position="844"/>
    </location>
</feature>
<feature type="domain" description="Cadherin" evidence="18">
    <location>
        <begin position="2471"/>
        <end position="2580"/>
    </location>
</feature>
<feature type="domain" description="Cadherin" evidence="18">
    <location>
        <begin position="1648"/>
        <end position="1761"/>
    </location>
</feature>
<dbReference type="SUPFAM" id="SSF57196">
    <property type="entry name" value="EGF/Laminin"/>
    <property type="match status" value="3"/>
</dbReference>
<comment type="caution">
    <text evidence="13">Lacks conserved residue(s) required for the propagation of feature annotation.</text>
</comment>
<dbReference type="Gene3D" id="2.10.25.10">
    <property type="entry name" value="Laminin"/>
    <property type="match status" value="5"/>
</dbReference>
<dbReference type="CDD" id="cd00053">
    <property type="entry name" value="EGF"/>
    <property type="match status" value="3"/>
</dbReference>
<dbReference type="GO" id="GO:0007156">
    <property type="term" value="P:homophilic cell adhesion via plasma membrane adhesion molecules"/>
    <property type="evidence" value="ECO:0007669"/>
    <property type="project" value="InterPro"/>
</dbReference>
<feature type="domain" description="Cadherin" evidence="18">
    <location>
        <begin position="1552"/>
        <end position="1647"/>
    </location>
</feature>
<dbReference type="PROSITE" id="PS01186">
    <property type="entry name" value="EGF_2"/>
    <property type="match status" value="3"/>
</dbReference>
<dbReference type="GO" id="GO:0001736">
    <property type="term" value="P:establishment of planar polarity"/>
    <property type="evidence" value="ECO:0007669"/>
    <property type="project" value="UniProtKB-ARBA"/>
</dbReference>
<keyword evidence="2 13" id="KW-0245">EGF-like domain</keyword>
<feature type="disulfide bond" evidence="13">
    <location>
        <begin position="3931"/>
        <end position="3940"/>
    </location>
</feature>
<feature type="domain" description="Cadherin" evidence="18">
    <location>
        <begin position="1762"/>
        <end position="1875"/>
    </location>
</feature>
<evidence type="ECO:0000256" key="3">
    <source>
        <dbReference type="ARBA" id="ARBA00022692"/>
    </source>
</evidence>